<dbReference type="AlphaFoldDB" id="A0A387H454"/>
<keyword evidence="1" id="KW-0472">Membrane</keyword>
<accession>A0A387H454</accession>
<reference evidence="2 3" key="1">
    <citation type="submission" date="2018-10" db="EMBL/GenBank/DDBJ databases">
        <title>Relationship between Morphology and Antimicrobial Activity in Streptomyces.</title>
        <authorList>
            <person name="Kang H.J."/>
            <person name="Kim S.B."/>
        </authorList>
    </citation>
    <scope>NUCLEOTIDE SEQUENCE [LARGE SCALE GENOMIC DNA]</scope>
    <source>
        <strain evidence="2 3">BH38</strain>
    </source>
</reference>
<keyword evidence="1" id="KW-0812">Transmembrane</keyword>
<gene>
    <name evidence="2" type="ORF">DWB77_00573</name>
</gene>
<evidence type="ECO:0000256" key="1">
    <source>
        <dbReference type="SAM" id="Phobius"/>
    </source>
</evidence>
<dbReference type="Proteomes" id="UP000271554">
    <property type="component" value="Chromosome"/>
</dbReference>
<sequence>MKRDVRIRGWVEAVAAAISAALFLLTLVWPAWIEALFGVDPDEHSGALEWAVVALAVCATILLSLLARAEWHRARTPRTP</sequence>
<feature type="transmembrane region" description="Helical" evidence="1">
    <location>
        <begin position="47"/>
        <end position="67"/>
    </location>
</feature>
<protein>
    <submittedName>
        <fullName evidence="2">Uncharacterized protein</fullName>
    </submittedName>
</protein>
<dbReference type="EMBL" id="CP032698">
    <property type="protein sequence ID" value="AYG78466.1"/>
    <property type="molecule type" value="Genomic_DNA"/>
</dbReference>
<keyword evidence="3" id="KW-1185">Reference proteome</keyword>
<dbReference type="OrthoDB" id="3636175at2"/>
<dbReference type="RefSeq" id="WP_120719723.1">
    <property type="nucleotide sequence ID" value="NZ_CP032698.1"/>
</dbReference>
<evidence type="ECO:0000313" key="2">
    <source>
        <dbReference type="EMBL" id="AYG78466.1"/>
    </source>
</evidence>
<proteinExistence type="predicted"/>
<name>A0A387H454_9ACTN</name>
<organism evidence="2 3">
    <name type="scientific">Streptomyces hundungensis</name>
    <dbReference type="NCBI Taxonomy" id="1077946"/>
    <lineage>
        <taxon>Bacteria</taxon>
        <taxon>Bacillati</taxon>
        <taxon>Actinomycetota</taxon>
        <taxon>Actinomycetes</taxon>
        <taxon>Kitasatosporales</taxon>
        <taxon>Streptomycetaceae</taxon>
        <taxon>Streptomyces</taxon>
    </lineage>
</organism>
<dbReference type="KEGG" id="shun:DWB77_00573"/>
<keyword evidence="1" id="KW-1133">Transmembrane helix</keyword>
<evidence type="ECO:0000313" key="3">
    <source>
        <dbReference type="Proteomes" id="UP000271554"/>
    </source>
</evidence>
<feature type="transmembrane region" description="Helical" evidence="1">
    <location>
        <begin position="12"/>
        <end position="32"/>
    </location>
</feature>